<dbReference type="EMBL" id="MT144432">
    <property type="protein sequence ID" value="QJA53570.1"/>
    <property type="molecule type" value="Genomic_DNA"/>
</dbReference>
<gene>
    <name evidence="2" type="ORF">TM448A03712_0003</name>
</gene>
<keyword evidence="1" id="KW-1133">Transmembrane helix</keyword>
<reference evidence="2" key="1">
    <citation type="submission" date="2020-03" db="EMBL/GenBank/DDBJ databases">
        <title>The deep terrestrial virosphere.</title>
        <authorList>
            <person name="Holmfeldt K."/>
            <person name="Nilsson E."/>
            <person name="Simone D."/>
            <person name="Lopez-Fernandez M."/>
            <person name="Wu X."/>
            <person name="de Brujin I."/>
            <person name="Lundin D."/>
            <person name="Andersson A."/>
            <person name="Bertilsson S."/>
            <person name="Dopson M."/>
        </authorList>
    </citation>
    <scope>NUCLEOTIDE SEQUENCE</scope>
    <source>
        <strain evidence="2">TM448A03712</strain>
    </source>
</reference>
<name>A0A6H2A298_9ZZZZ</name>
<sequence>MRELLLIISIALLVPGGIFFVVLYYLGRKKNRSRSSSGFPDTVPEEVKKVYAREMIYEDNRKSLRVINGGKDEH</sequence>
<keyword evidence="1" id="KW-0812">Transmembrane</keyword>
<protein>
    <submittedName>
        <fullName evidence="2">Uncharacterized protein</fullName>
    </submittedName>
</protein>
<accession>A0A6H2A298</accession>
<evidence type="ECO:0000313" key="2">
    <source>
        <dbReference type="EMBL" id="QJA53570.1"/>
    </source>
</evidence>
<proteinExistence type="predicted"/>
<organism evidence="2">
    <name type="scientific">viral metagenome</name>
    <dbReference type="NCBI Taxonomy" id="1070528"/>
    <lineage>
        <taxon>unclassified sequences</taxon>
        <taxon>metagenomes</taxon>
        <taxon>organismal metagenomes</taxon>
    </lineage>
</organism>
<feature type="transmembrane region" description="Helical" evidence="1">
    <location>
        <begin position="6"/>
        <end position="26"/>
    </location>
</feature>
<evidence type="ECO:0000256" key="1">
    <source>
        <dbReference type="SAM" id="Phobius"/>
    </source>
</evidence>
<dbReference type="AlphaFoldDB" id="A0A6H2A298"/>
<keyword evidence="1" id="KW-0472">Membrane</keyword>